<name>A0ABV5TBW9_9ACTN</name>
<evidence type="ECO:0000313" key="5">
    <source>
        <dbReference type="EMBL" id="MFB9676532.1"/>
    </source>
</evidence>
<feature type="compositionally biased region" description="Basic and acidic residues" evidence="3">
    <location>
        <begin position="61"/>
        <end position="71"/>
    </location>
</feature>
<dbReference type="EMBL" id="JBHMBS010000005">
    <property type="protein sequence ID" value="MFB9676532.1"/>
    <property type="molecule type" value="Genomic_DNA"/>
</dbReference>
<keyword evidence="1" id="KW-0805">Transcription regulation</keyword>
<feature type="domain" description="Putative zinc-finger" evidence="4">
    <location>
        <begin position="10"/>
        <end position="43"/>
    </location>
</feature>
<evidence type="ECO:0000259" key="4">
    <source>
        <dbReference type="Pfam" id="PF13490"/>
    </source>
</evidence>
<dbReference type="Gene3D" id="1.10.10.1320">
    <property type="entry name" value="Anti-sigma factor, zinc-finger domain"/>
    <property type="match status" value="1"/>
</dbReference>
<dbReference type="Proteomes" id="UP001589610">
    <property type="component" value="Unassembled WGS sequence"/>
</dbReference>
<reference evidence="5 6" key="1">
    <citation type="submission" date="2024-09" db="EMBL/GenBank/DDBJ databases">
        <authorList>
            <person name="Sun Q."/>
            <person name="Mori K."/>
        </authorList>
    </citation>
    <scope>NUCLEOTIDE SEQUENCE [LARGE SCALE GENOMIC DNA]</scope>
    <source>
        <strain evidence="5 6">JCM 3028</strain>
    </source>
</reference>
<keyword evidence="2" id="KW-0804">Transcription</keyword>
<feature type="compositionally biased region" description="Low complexity" evidence="3">
    <location>
        <begin position="72"/>
        <end position="82"/>
    </location>
</feature>
<dbReference type="InterPro" id="IPR027383">
    <property type="entry name" value="Znf_put"/>
</dbReference>
<proteinExistence type="predicted"/>
<keyword evidence="6" id="KW-1185">Reference proteome</keyword>
<evidence type="ECO:0000256" key="1">
    <source>
        <dbReference type="ARBA" id="ARBA00023015"/>
    </source>
</evidence>
<evidence type="ECO:0000313" key="6">
    <source>
        <dbReference type="Proteomes" id="UP001589610"/>
    </source>
</evidence>
<dbReference type="InterPro" id="IPR041916">
    <property type="entry name" value="Anti_sigma_zinc_sf"/>
</dbReference>
<feature type="region of interest" description="Disordered" evidence="3">
    <location>
        <begin position="59"/>
        <end position="140"/>
    </location>
</feature>
<evidence type="ECO:0000256" key="3">
    <source>
        <dbReference type="SAM" id="MobiDB-lite"/>
    </source>
</evidence>
<comment type="caution">
    <text evidence="5">The sequence shown here is derived from an EMBL/GenBank/DDBJ whole genome shotgun (WGS) entry which is preliminary data.</text>
</comment>
<organism evidence="5 6">
    <name type="scientific">Streptosporangium vulgare</name>
    <dbReference type="NCBI Taxonomy" id="46190"/>
    <lineage>
        <taxon>Bacteria</taxon>
        <taxon>Bacillati</taxon>
        <taxon>Actinomycetota</taxon>
        <taxon>Actinomycetes</taxon>
        <taxon>Streptosporangiales</taxon>
        <taxon>Streptosporangiaceae</taxon>
        <taxon>Streptosporangium</taxon>
    </lineage>
</organism>
<protein>
    <submittedName>
        <fullName evidence="5">Zf-HC2 domain-containing protein</fullName>
    </submittedName>
</protein>
<dbReference type="Pfam" id="PF13490">
    <property type="entry name" value="zf-HC2"/>
    <property type="match status" value="1"/>
</dbReference>
<accession>A0ABV5TBW9</accession>
<gene>
    <name evidence="5" type="ORF">ACFFRH_13635</name>
</gene>
<evidence type="ECO:0000256" key="2">
    <source>
        <dbReference type="ARBA" id="ARBA00023163"/>
    </source>
</evidence>
<sequence>MVTVVKRFSCEEAVELVTAFLEGDLDEPTRRRFEEHLDGCEGCERYLDQFRVTVEALGRLRTTEAPDRLHSTTDTPGTTGTTEADGPHHDAADSTGSTDAPSATDAPGAPGVTPGPSRPGSLPKRTRDRLLAAFRARRTT</sequence>
<dbReference type="RefSeq" id="WP_386156663.1">
    <property type="nucleotide sequence ID" value="NZ_JBHMBS010000005.1"/>
</dbReference>